<organism evidence="2 3">
    <name type="scientific">Colocasia esculenta</name>
    <name type="common">Wild taro</name>
    <name type="synonym">Arum esculentum</name>
    <dbReference type="NCBI Taxonomy" id="4460"/>
    <lineage>
        <taxon>Eukaryota</taxon>
        <taxon>Viridiplantae</taxon>
        <taxon>Streptophyta</taxon>
        <taxon>Embryophyta</taxon>
        <taxon>Tracheophyta</taxon>
        <taxon>Spermatophyta</taxon>
        <taxon>Magnoliopsida</taxon>
        <taxon>Liliopsida</taxon>
        <taxon>Araceae</taxon>
        <taxon>Aroideae</taxon>
        <taxon>Colocasieae</taxon>
        <taxon>Colocasia</taxon>
    </lineage>
</organism>
<reference evidence="2" key="1">
    <citation type="submission" date="2017-07" db="EMBL/GenBank/DDBJ databases">
        <title>Taro Niue Genome Assembly and Annotation.</title>
        <authorList>
            <person name="Atibalentja N."/>
            <person name="Keating K."/>
            <person name="Fields C.J."/>
        </authorList>
    </citation>
    <scope>NUCLEOTIDE SEQUENCE</scope>
    <source>
        <strain evidence="2">Niue_2</strain>
        <tissue evidence="2">Leaf</tissue>
    </source>
</reference>
<evidence type="ECO:0000313" key="2">
    <source>
        <dbReference type="EMBL" id="MQM21275.1"/>
    </source>
</evidence>
<evidence type="ECO:0000256" key="1">
    <source>
        <dbReference type="SAM" id="Phobius"/>
    </source>
</evidence>
<feature type="transmembrane region" description="Helical" evidence="1">
    <location>
        <begin position="273"/>
        <end position="294"/>
    </location>
</feature>
<comment type="caution">
    <text evidence="2">The sequence shown here is derived from an EMBL/GenBank/DDBJ whole genome shotgun (WGS) entry which is preliminary data.</text>
</comment>
<name>A0A843XQQ2_COLES</name>
<feature type="non-terminal residue" evidence="2">
    <location>
        <position position="1"/>
    </location>
</feature>
<dbReference type="AlphaFoldDB" id="A0A843XQQ2"/>
<feature type="transmembrane region" description="Helical" evidence="1">
    <location>
        <begin position="326"/>
        <end position="350"/>
    </location>
</feature>
<sequence length="451" mass="49071">SSVVVWRLFQNPSSVGCPRFCVSQARECLGLVPVVVLVGLHCSWLYCGCGVVIGPFVLDCETESGGTVVFVVLWWYLVEVGVEVELCSVEVVFPVTLTFEVSVLVPSDSGYLYPLGPRQWFACETWSLGSGLPVRLEVEPSVVVQPLFRNASSVGCPRFCVSQAREFSGLVLVLCVYRRVVIGPFVLDCETESGGTVVFVVLWWYLMEVGVEVELCSVEVVFVFVEVMRCDLPHVLCTLFKPRQWFACETWSLGSGLPVRLEVEIILSPRDELFLLGFFFLGLGCLVLLLREYLVENSPTPKHHSLLSNLSRYLCRGWQSGRWMGGVLGVAVGVAAVAMVVAADLAWAAFSPSSRQWSSVVEGTGLFLGQGGVYVARDHKCLVEELGCTVEGVGAVMVVVGTEEEEADGTKAVRMDGIGGVEELDGIGLERELVDIEVGLVVVVEAIVLGP</sequence>
<dbReference type="Proteomes" id="UP000652761">
    <property type="component" value="Unassembled WGS sequence"/>
</dbReference>
<keyword evidence="3" id="KW-1185">Reference proteome</keyword>
<dbReference type="EMBL" id="NMUH01010809">
    <property type="protein sequence ID" value="MQM21275.1"/>
    <property type="molecule type" value="Genomic_DNA"/>
</dbReference>
<evidence type="ECO:0000313" key="3">
    <source>
        <dbReference type="Proteomes" id="UP000652761"/>
    </source>
</evidence>
<keyword evidence="1" id="KW-1133">Transmembrane helix</keyword>
<accession>A0A843XQQ2</accession>
<keyword evidence="1" id="KW-0472">Membrane</keyword>
<protein>
    <submittedName>
        <fullName evidence="2">Uncharacterized protein</fullName>
    </submittedName>
</protein>
<gene>
    <name evidence="2" type="ORF">Taro_054313</name>
</gene>
<keyword evidence="1" id="KW-0812">Transmembrane</keyword>
<proteinExistence type="predicted"/>